<organism evidence="1 2">
    <name type="scientific">Cadophora malorum</name>
    <dbReference type="NCBI Taxonomy" id="108018"/>
    <lineage>
        <taxon>Eukaryota</taxon>
        <taxon>Fungi</taxon>
        <taxon>Dikarya</taxon>
        <taxon>Ascomycota</taxon>
        <taxon>Pezizomycotina</taxon>
        <taxon>Leotiomycetes</taxon>
        <taxon>Helotiales</taxon>
        <taxon>Ploettnerulaceae</taxon>
        <taxon>Cadophora</taxon>
    </lineage>
</organism>
<dbReference type="Proteomes" id="UP000664132">
    <property type="component" value="Unassembled WGS sequence"/>
</dbReference>
<dbReference type="OrthoDB" id="1600564at2759"/>
<sequence>MQHVSEKIYQNPWRGSSEGRSDIAPPVLYLKALQNEMKTLRVDLAAEMNGNPFLFLDYHNLEISLYKTSLAKSESLAKFLGQCFNRVEYLFEFTEAVRAFFDRLLRIPTNKYHCMSVKLNMDLTWNMGILQMLSTFDHLDWDLT</sequence>
<protein>
    <submittedName>
        <fullName evidence="1">Uncharacterized protein</fullName>
    </submittedName>
</protein>
<keyword evidence="2" id="KW-1185">Reference proteome</keyword>
<accession>A0A8H7THT5</accession>
<gene>
    <name evidence="1" type="ORF">IFR04_007744</name>
</gene>
<dbReference type="EMBL" id="JAFJYH010000112">
    <property type="protein sequence ID" value="KAG4419148.1"/>
    <property type="molecule type" value="Genomic_DNA"/>
</dbReference>
<evidence type="ECO:0000313" key="1">
    <source>
        <dbReference type="EMBL" id="KAG4419148.1"/>
    </source>
</evidence>
<comment type="caution">
    <text evidence="1">The sequence shown here is derived from an EMBL/GenBank/DDBJ whole genome shotgun (WGS) entry which is preliminary data.</text>
</comment>
<reference evidence="1" key="1">
    <citation type="submission" date="2021-02" db="EMBL/GenBank/DDBJ databases">
        <title>Genome sequence Cadophora malorum strain M34.</title>
        <authorList>
            <person name="Stefanovic E."/>
            <person name="Vu D."/>
            <person name="Scully C."/>
            <person name="Dijksterhuis J."/>
            <person name="Roader J."/>
            <person name="Houbraken J."/>
        </authorList>
    </citation>
    <scope>NUCLEOTIDE SEQUENCE</scope>
    <source>
        <strain evidence="1">M34</strain>
    </source>
</reference>
<name>A0A8H7THT5_9HELO</name>
<evidence type="ECO:0000313" key="2">
    <source>
        <dbReference type="Proteomes" id="UP000664132"/>
    </source>
</evidence>
<proteinExistence type="predicted"/>
<dbReference type="AlphaFoldDB" id="A0A8H7THT5"/>